<evidence type="ECO:0000256" key="1">
    <source>
        <dbReference type="ARBA" id="ARBA00004141"/>
    </source>
</evidence>
<keyword evidence="5" id="KW-0472">Membrane</keyword>
<dbReference type="Proteomes" id="UP000006882">
    <property type="component" value="Chromosome G1"/>
</dbReference>
<dbReference type="eggNOG" id="KOG1237">
    <property type="taxonomic scope" value="Eukaryota"/>
</dbReference>
<dbReference type="InterPro" id="IPR000109">
    <property type="entry name" value="POT_fam"/>
</dbReference>
<evidence type="ECO:0000313" key="7">
    <source>
        <dbReference type="Proteomes" id="UP000006882"/>
    </source>
</evidence>
<dbReference type="STRING" id="3760.M5XIQ1"/>
<accession>M5XIQ1</accession>
<dbReference type="AlphaFoldDB" id="M5XIQ1"/>
<dbReference type="EMBL" id="CM007651">
    <property type="protein sequence ID" value="ONI28126.1"/>
    <property type="molecule type" value="Genomic_DNA"/>
</dbReference>
<comment type="similarity">
    <text evidence="2">Belongs to the major facilitator superfamily. Proton-dependent oligopeptide transporter (POT/PTR) (TC 2.A.17) family.</text>
</comment>
<dbReference type="GO" id="GO:0055085">
    <property type="term" value="P:transmembrane transport"/>
    <property type="evidence" value="ECO:0000318"/>
    <property type="project" value="GO_Central"/>
</dbReference>
<dbReference type="Gene3D" id="1.20.1250.20">
    <property type="entry name" value="MFS general substrate transporter like domains"/>
    <property type="match status" value="1"/>
</dbReference>
<name>M5XIQ1_PRUPE</name>
<keyword evidence="7" id="KW-1185">Reference proteome</keyword>
<dbReference type="GO" id="GO:0022857">
    <property type="term" value="F:transmembrane transporter activity"/>
    <property type="evidence" value="ECO:0000318"/>
    <property type="project" value="GO_Central"/>
</dbReference>
<organism evidence="6 7">
    <name type="scientific">Prunus persica</name>
    <name type="common">Peach</name>
    <name type="synonym">Amygdalus persica</name>
    <dbReference type="NCBI Taxonomy" id="3760"/>
    <lineage>
        <taxon>Eukaryota</taxon>
        <taxon>Viridiplantae</taxon>
        <taxon>Streptophyta</taxon>
        <taxon>Embryophyta</taxon>
        <taxon>Tracheophyta</taxon>
        <taxon>Spermatophyta</taxon>
        <taxon>Magnoliopsida</taxon>
        <taxon>eudicotyledons</taxon>
        <taxon>Gunneridae</taxon>
        <taxon>Pentapetalae</taxon>
        <taxon>rosids</taxon>
        <taxon>fabids</taxon>
        <taxon>Rosales</taxon>
        <taxon>Rosaceae</taxon>
        <taxon>Amygdaloideae</taxon>
        <taxon>Amygdaleae</taxon>
        <taxon>Prunus</taxon>
    </lineage>
</organism>
<keyword evidence="4" id="KW-1133">Transmembrane helix</keyword>
<evidence type="ECO:0000256" key="4">
    <source>
        <dbReference type="ARBA" id="ARBA00022989"/>
    </source>
</evidence>
<sequence>MRGFFRAESILRVQTLTRAGLQWGHRNILLYPCIVSVRNWIGNYYYFSEATTRIRALVCSHSFINHALVNILITYLTDNWSTSHFEMAALVTNVQEGVSGIMVIVLAQILDSPIGSIEFLPLYFTVLRDFSSFLISFLYNLLIPKHWRKATGTLTLVRIGCGLACSMLCCVAAWQVEGKRLRAISNEGLEDDMSTTIPMSISWLLPQFVLLGVMEGLALNGLTDFLADRIANNDALRATYYASHISDLILGVGKLITASTIILFRRSWFHHNINGSRLDRFFELLTYLSLVNLIYYGSYLFSGFMLCKYAL</sequence>
<gene>
    <name evidence="6" type="ORF">PRUPE_1G125000</name>
</gene>
<protein>
    <submittedName>
        <fullName evidence="6">Uncharacterized protein</fullName>
    </submittedName>
</protein>
<dbReference type="Pfam" id="PF00854">
    <property type="entry name" value="PTR2"/>
    <property type="match status" value="1"/>
</dbReference>
<proteinExistence type="inferred from homology"/>
<keyword evidence="3" id="KW-0812">Transmembrane</keyword>
<evidence type="ECO:0000256" key="3">
    <source>
        <dbReference type="ARBA" id="ARBA00022692"/>
    </source>
</evidence>
<comment type="subcellular location">
    <subcellularLocation>
        <location evidence="1">Membrane</location>
        <topology evidence="1">Multi-pass membrane protein</topology>
    </subcellularLocation>
</comment>
<dbReference type="Gramene" id="ONI28126">
    <property type="protein sequence ID" value="ONI28126"/>
    <property type="gene ID" value="PRUPE_1G125000"/>
</dbReference>
<evidence type="ECO:0000256" key="5">
    <source>
        <dbReference type="ARBA" id="ARBA00023136"/>
    </source>
</evidence>
<evidence type="ECO:0000313" key="6">
    <source>
        <dbReference type="EMBL" id="ONI28126.1"/>
    </source>
</evidence>
<reference evidence="6 7" key="1">
    <citation type="journal article" date="2013" name="Nat. Genet.">
        <title>The high-quality draft genome of peach (Prunus persica) identifies unique patterns of genetic diversity, domestication and genome evolution.</title>
        <authorList>
            <consortium name="International Peach Genome Initiative"/>
            <person name="Verde I."/>
            <person name="Abbott A.G."/>
            <person name="Scalabrin S."/>
            <person name="Jung S."/>
            <person name="Shu S."/>
            <person name="Marroni F."/>
            <person name="Zhebentyayeva T."/>
            <person name="Dettori M.T."/>
            <person name="Grimwood J."/>
            <person name="Cattonaro F."/>
            <person name="Zuccolo A."/>
            <person name="Rossini L."/>
            <person name="Jenkins J."/>
            <person name="Vendramin E."/>
            <person name="Meisel L.A."/>
            <person name="Decroocq V."/>
            <person name="Sosinski B."/>
            <person name="Prochnik S."/>
            <person name="Mitros T."/>
            <person name="Policriti A."/>
            <person name="Cipriani G."/>
            <person name="Dondini L."/>
            <person name="Ficklin S."/>
            <person name="Goodstein D.M."/>
            <person name="Xuan P."/>
            <person name="Del Fabbro C."/>
            <person name="Aramini V."/>
            <person name="Copetti D."/>
            <person name="Gonzalez S."/>
            <person name="Horner D.S."/>
            <person name="Falchi R."/>
            <person name="Lucas S."/>
            <person name="Mica E."/>
            <person name="Maldonado J."/>
            <person name="Lazzari B."/>
            <person name="Bielenberg D."/>
            <person name="Pirona R."/>
            <person name="Miculan M."/>
            <person name="Barakat A."/>
            <person name="Testolin R."/>
            <person name="Stella A."/>
            <person name="Tartarini S."/>
            <person name="Tonutti P."/>
            <person name="Arus P."/>
            <person name="Orellana A."/>
            <person name="Wells C."/>
            <person name="Main D."/>
            <person name="Vizzotto G."/>
            <person name="Silva H."/>
            <person name="Salamini F."/>
            <person name="Schmutz J."/>
            <person name="Morgante M."/>
            <person name="Rokhsar D.S."/>
        </authorList>
    </citation>
    <scope>NUCLEOTIDE SEQUENCE [LARGE SCALE GENOMIC DNA]</scope>
    <source>
        <strain evidence="7">cv. Nemared</strain>
    </source>
</reference>
<dbReference type="PANTHER" id="PTHR11654">
    <property type="entry name" value="OLIGOPEPTIDE TRANSPORTER-RELATED"/>
    <property type="match status" value="1"/>
</dbReference>
<dbReference type="HOGENOM" id="CLU_895440_0_0_1"/>
<dbReference type="InterPro" id="IPR036259">
    <property type="entry name" value="MFS_trans_sf"/>
</dbReference>
<dbReference type="GO" id="GO:0016020">
    <property type="term" value="C:membrane"/>
    <property type="evidence" value="ECO:0000318"/>
    <property type="project" value="GO_Central"/>
</dbReference>
<evidence type="ECO:0000256" key="2">
    <source>
        <dbReference type="ARBA" id="ARBA00005982"/>
    </source>
</evidence>